<dbReference type="InterPro" id="IPR024311">
    <property type="entry name" value="Lipocalin-like"/>
</dbReference>
<feature type="signal peptide" evidence="1">
    <location>
        <begin position="1"/>
        <end position="24"/>
    </location>
</feature>
<protein>
    <submittedName>
        <fullName evidence="3">Lipocalin-like domain-containing protein</fullName>
    </submittedName>
</protein>
<dbReference type="RefSeq" id="WP_394005834.1">
    <property type="nucleotide sequence ID" value="NZ_JBAFUR010000001.1"/>
</dbReference>
<name>A0ABW6ZD61_9HYPH</name>
<accession>A0ABW6ZD61</accession>
<proteinExistence type="predicted"/>
<organism evidence="3 4">
    <name type="scientific">Xanthobacter aminoxidans</name>
    <dbReference type="NCBI Taxonomy" id="186280"/>
    <lineage>
        <taxon>Bacteria</taxon>
        <taxon>Pseudomonadati</taxon>
        <taxon>Pseudomonadota</taxon>
        <taxon>Alphaproteobacteria</taxon>
        <taxon>Hyphomicrobiales</taxon>
        <taxon>Xanthobacteraceae</taxon>
        <taxon>Xanthobacter</taxon>
    </lineage>
</organism>
<evidence type="ECO:0000259" key="2">
    <source>
        <dbReference type="Pfam" id="PF13924"/>
    </source>
</evidence>
<keyword evidence="4" id="KW-1185">Reference proteome</keyword>
<feature type="chain" id="PRO_5046362756" evidence="1">
    <location>
        <begin position="25"/>
        <end position="164"/>
    </location>
</feature>
<sequence length="164" mass="17295">MLMRTFITAAVAALAVCGAGAAFAADTFGARLVGAWKIVSVYDEFADGSRRDTWGAGAQGLVVFTPGGQFSAIIVGRDRPARAGGVPSEPVGPAIAYAGTYSVDEAAHAFSTSVWQSTFPQWQGQTLVRTIETLEGDHLKVRAAPITDATGRQFVPHLELDRVK</sequence>
<dbReference type="Pfam" id="PF13924">
    <property type="entry name" value="Lipocalin_5"/>
    <property type="match status" value="1"/>
</dbReference>
<gene>
    <name evidence="3" type="ORF">V5F30_05850</name>
</gene>
<comment type="caution">
    <text evidence="3">The sequence shown here is derived from an EMBL/GenBank/DDBJ whole genome shotgun (WGS) entry which is preliminary data.</text>
</comment>
<evidence type="ECO:0000313" key="3">
    <source>
        <dbReference type="EMBL" id="MFG1251716.1"/>
    </source>
</evidence>
<keyword evidence="1" id="KW-0732">Signal</keyword>
<dbReference type="EMBL" id="JBAFUR010000001">
    <property type="protein sequence ID" value="MFG1251716.1"/>
    <property type="molecule type" value="Genomic_DNA"/>
</dbReference>
<evidence type="ECO:0000313" key="4">
    <source>
        <dbReference type="Proteomes" id="UP001604043"/>
    </source>
</evidence>
<feature type="domain" description="Lipocalin-like" evidence="2">
    <location>
        <begin position="33"/>
        <end position="142"/>
    </location>
</feature>
<reference evidence="3 4" key="1">
    <citation type="submission" date="2024-02" db="EMBL/GenBank/DDBJ databases">
        <title>Expansion and revision of Xanthobacter and proposal of Roseixanthobacter gen. nov.</title>
        <authorList>
            <person name="Soltysiak M.P.M."/>
            <person name="Jalihal A."/>
            <person name="Ory A."/>
            <person name="Chrisophersen C."/>
            <person name="Lee A.D."/>
            <person name="Boulton J."/>
            <person name="Springer M."/>
        </authorList>
    </citation>
    <scope>NUCLEOTIDE SEQUENCE [LARGE SCALE GENOMIC DNA]</scope>
    <source>
        <strain evidence="3 4">CB5</strain>
    </source>
</reference>
<dbReference type="Proteomes" id="UP001604043">
    <property type="component" value="Unassembled WGS sequence"/>
</dbReference>
<evidence type="ECO:0000256" key="1">
    <source>
        <dbReference type="SAM" id="SignalP"/>
    </source>
</evidence>